<keyword evidence="1 3" id="KW-0732">Signal</keyword>
<dbReference type="Proteomes" id="UP000242561">
    <property type="component" value="Chromosome"/>
</dbReference>
<protein>
    <recommendedName>
        <fullName evidence="4">CopC domain-containing protein</fullName>
    </recommendedName>
</protein>
<dbReference type="InterPro" id="IPR007348">
    <property type="entry name" value="CopC_dom"/>
</dbReference>
<dbReference type="Gene3D" id="2.60.40.1220">
    <property type="match status" value="1"/>
</dbReference>
<organism evidence="5 6">
    <name type="scientific">Sphingorhabdus lutea</name>
    <dbReference type="NCBI Taxonomy" id="1913578"/>
    <lineage>
        <taxon>Bacteria</taxon>
        <taxon>Pseudomonadati</taxon>
        <taxon>Pseudomonadota</taxon>
        <taxon>Alphaproteobacteria</taxon>
        <taxon>Sphingomonadales</taxon>
        <taxon>Sphingomonadaceae</taxon>
        <taxon>Sphingorhabdus</taxon>
    </lineage>
</organism>
<dbReference type="EMBL" id="CP018154">
    <property type="protein sequence ID" value="APG62563.1"/>
    <property type="molecule type" value="Genomic_DNA"/>
</dbReference>
<dbReference type="STRING" id="1913578.LPB140_06935"/>
<dbReference type="InterPro" id="IPR014756">
    <property type="entry name" value="Ig_E-set"/>
</dbReference>
<sequence length="144" mass="16116">MKYPISIFAIFASLMMASAPLCAQAKIETLTFSKPAKDSIVNEPVEFIHLGFDAPVDLVTLEIINPDGTVMMVYDAINEPFQLGTYARFSINVPEPLIKNGEYLAKWNISKTLSNKKKKKNYGEVKFKIILPDTDVVKEAETQN</sequence>
<feature type="domain" description="CopC" evidence="4">
    <location>
        <begin position="29"/>
        <end position="110"/>
    </location>
</feature>
<dbReference type="KEGG" id="sphl:LPB140_06935"/>
<dbReference type="GO" id="GO:0005507">
    <property type="term" value="F:copper ion binding"/>
    <property type="evidence" value="ECO:0007669"/>
    <property type="project" value="InterPro"/>
</dbReference>
<feature type="signal peptide" evidence="3">
    <location>
        <begin position="1"/>
        <end position="23"/>
    </location>
</feature>
<evidence type="ECO:0000313" key="5">
    <source>
        <dbReference type="EMBL" id="APG62563.1"/>
    </source>
</evidence>
<keyword evidence="6" id="KW-1185">Reference proteome</keyword>
<dbReference type="GO" id="GO:0042597">
    <property type="term" value="C:periplasmic space"/>
    <property type="evidence" value="ECO:0007669"/>
    <property type="project" value="InterPro"/>
</dbReference>
<dbReference type="SUPFAM" id="SSF81296">
    <property type="entry name" value="E set domains"/>
    <property type="match status" value="1"/>
</dbReference>
<evidence type="ECO:0000259" key="4">
    <source>
        <dbReference type="Pfam" id="PF04234"/>
    </source>
</evidence>
<dbReference type="AlphaFoldDB" id="A0A1L3JBX1"/>
<accession>A0A1L3JBX1</accession>
<gene>
    <name evidence="5" type="ORF">LPB140_06935</name>
</gene>
<evidence type="ECO:0000256" key="3">
    <source>
        <dbReference type="SAM" id="SignalP"/>
    </source>
</evidence>
<dbReference type="Pfam" id="PF04234">
    <property type="entry name" value="CopC"/>
    <property type="match status" value="1"/>
</dbReference>
<dbReference type="GO" id="GO:0046688">
    <property type="term" value="P:response to copper ion"/>
    <property type="evidence" value="ECO:0007669"/>
    <property type="project" value="InterPro"/>
</dbReference>
<dbReference type="RefSeq" id="WP_072559214.1">
    <property type="nucleotide sequence ID" value="NZ_CP018154.1"/>
</dbReference>
<reference evidence="5 6" key="1">
    <citation type="submission" date="2016-11" db="EMBL/GenBank/DDBJ databases">
        <title>Sphingorhabdus sp. LPB0140, isolated from marine environment.</title>
        <authorList>
            <person name="Kim E."/>
            <person name="Yi H."/>
        </authorList>
    </citation>
    <scope>NUCLEOTIDE SEQUENCE [LARGE SCALE GENOMIC DNA]</scope>
    <source>
        <strain evidence="5 6">LPB0140</strain>
    </source>
</reference>
<keyword evidence="2" id="KW-0186">Copper</keyword>
<feature type="chain" id="PRO_5012566475" description="CopC domain-containing protein" evidence="3">
    <location>
        <begin position="24"/>
        <end position="144"/>
    </location>
</feature>
<evidence type="ECO:0000256" key="2">
    <source>
        <dbReference type="ARBA" id="ARBA00023008"/>
    </source>
</evidence>
<evidence type="ECO:0000256" key="1">
    <source>
        <dbReference type="ARBA" id="ARBA00022729"/>
    </source>
</evidence>
<proteinExistence type="predicted"/>
<name>A0A1L3JBX1_9SPHN</name>
<dbReference type="InterPro" id="IPR014755">
    <property type="entry name" value="Cu-Rt/internalin_Ig-like"/>
</dbReference>
<evidence type="ECO:0000313" key="6">
    <source>
        <dbReference type="Proteomes" id="UP000242561"/>
    </source>
</evidence>